<name>A0A7Y9E3B8_9ACTN</name>
<keyword evidence="4" id="KW-1185">Reference proteome</keyword>
<evidence type="ECO:0000256" key="1">
    <source>
        <dbReference type="ARBA" id="ARBA00022801"/>
    </source>
</evidence>
<gene>
    <name evidence="3" type="ORF">BJZ21_000527</name>
</gene>
<dbReference type="PANTHER" id="PTHR48081">
    <property type="entry name" value="AB HYDROLASE SUPERFAMILY PROTEIN C4A8.06C"/>
    <property type="match status" value="1"/>
</dbReference>
<evidence type="ECO:0000313" key="4">
    <source>
        <dbReference type="Proteomes" id="UP000535511"/>
    </source>
</evidence>
<dbReference type="EMBL" id="JACCBG010000001">
    <property type="protein sequence ID" value="NYD40444.1"/>
    <property type="molecule type" value="Genomic_DNA"/>
</dbReference>
<proteinExistence type="predicted"/>
<evidence type="ECO:0000313" key="3">
    <source>
        <dbReference type="EMBL" id="NYD40444.1"/>
    </source>
</evidence>
<organism evidence="3 4">
    <name type="scientific">Nocardioides panaciterrulae</name>
    <dbReference type="NCBI Taxonomy" id="661492"/>
    <lineage>
        <taxon>Bacteria</taxon>
        <taxon>Bacillati</taxon>
        <taxon>Actinomycetota</taxon>
        <taxon>Actinomycetes</taxon>
        <taxon>Propionibacteriales</taxon>
        <taxon>Nocardioidaceae</taxon>
        <taxon>Nocardioides</taxon>
    </lineage>
</organism>
<dbReference type="InterPro" id="IPR050300">
    <property type="entry name" value="GDXG_lipolytic_enzyme"/>
</dbReference>
<dbReference type="Pfam" id="PF07859">
    <property type="entry name" value="Abhydrolase_3"/>
    <property type="match status" value="1"/>
</dbReference>
<dbReference type="Gene3D" id="3.40.50.1820">
    <property type="entry name" value="alpha/beta hydrolase"/>
    <property type="match status" value="1"/>
</dbReference>
<sequence>MSPHPTLTKLNDRLQAATLRGLLTLPEQAQRRLAGPPVVRDGQTLATDTQLMLRLLRLAREPGVETLPIPAGRRALDRQTAMSAGRQPIGAVRSLNVAGRPARLYLPTGAATTGPTLLFLHGGGWVYGGLASHDGTCRFLAERSGVRVLAVDYRLAPEDPFPAAYDDARAAYRWLVDNARAVGADRDRLAVGGDSAGGCLAATTAIEAAREGLPLAFQLLVYPGTDHTATAGSRATFSEGFYLTKDFMDLATGSYVPADADPRDPRLSPLYADLPAELAPAYVATAGFDPLRDEGEAYAARLAEAGVKVELRRFEDQIHGFLNVLLARSSRRADEEIAQALRAGLA</sequence>
<dbReference type="SUPFAM" id="SSF53474">
    <property type="entry name" value="alpha/beta-Hydrolases"/>
    <property type="match status" value="1"/>
</dbReference>
<dbReference type="AlphaFoldDB" id="A0A7Y9E3B8"/>
<evidence type="ECO:0000259" key="2">
    <source>
        <dbReference type="Pfam" id="PF07859"/>
    </source>
</evidence>
<dbReference type="GO" id="GO:0016787">
    <property type="term" value="F:hydrolase activity"/>
    <property type="evidence" value="ECO:0007669"/>
    <property type="project" value="UniProtKB-KW"/>
</dbReference>
<dbReference type="RefSeq" id="WP_343051918.1">
    <property type="nucleotide sequence ID" value="NZ_JACCBG010000001.1"/>
</dbReference>
<feature type="domain" description="Alpha/beta hydrolase fold-3" evidence="2">
    <location>
        <begin position="117"/>
        <end position="322"/>
    </location>
</feature>
<dbReference type="InterPro" id="IPR029058">
    <property type="entry name" value="AB_hydrolase_fold"/>
</dbReference>
<dbReference type="Proteomes" id="UP000535511">
    <property type="component" value="Unassembled WGS sequence"/>
</dbReference>
<comment type="caution">
    <text evidence="3">The sequence shown here is derived from an EMBL/GenBank/DDBJ whole genome shotgun (WGS) entry which is preliminary data.</text>
</comment>
<dbReference type="InterPro" id="IPR013094">
    <property type="entry name" value="AB_hydrolase_3"/>
</dbReference>
<accession>A0A7Y9E3B8</accession>
<reference evidence="3 4" key="1">
    <citation type="submission" date="2020-07" db="EMBL/GenBank/DDBJ databases">
        <title>Sequencing the genomes of 1000 actinobacteria strains.</title>
        <authorList>
            <person name="Klenk H.-P."/>
        </authorList>
    </citation>
    <scope>NUCLEOTIDE SEQUENCE [LARGE SCALE GENOMIC DNA]</scope>
    <source>
        <strain evidence="3 4">DSM 21350</strain>
    </source>
</reference>
<dbReference type="EC" id="3.1.1.-" evidence="3"/>
<dbReference type="PANTHER" id="PTHR48081:SF8">
    <property type="entry name" value="ALPHA_BETA HYDROLASE FOLD-3 DOMAIN-CONTAINING PROTEIN-RELATED"/>
    <property type="match status" value="1"/>
</dbReference>
<keyword evidence="1 3" id="KW-0378">Hydrolase</keyword>
<protein>
    <submittedName>
        <fullName evidence="3">Acetyl esterase</fullName>
        <ecNumber evidence="3">3.1.1.-</ecNumber>
    </submittedName>
</protein>